<keyword evidence="11" id="KW-1185">Reference proteome</keyword>
<dbReference type="Gene3D" id="3.40.50.1440">
    <property type="entry name" value="Tubulin/FtsZ, GTPase domain"/>
    <property type="match status" value="1"/>
</dbReference>
<evidence type="ECO:0000256" key="2">
    <source>
        <dbReference type="ARBA" id="ARBA00022741"/>
    </source>
</evidence>
<evidence type="ECO:0000313" key="11">
    <source>
        <dbReference type="Proteomes" id="UP000066549"/>
    </source>
</evidence>
<comment type="function">
    <text evidence="4 6">Essential cell division protein that forms a contractile ring structure (Z ring) at the future cell division site. The regulation of the ring assembly controls the timing and the location of cell division. One of the functions of the FtsZ ring is to recruit other cell division proteins to the septum to produce a new cell wall between the dividing cells. Binds GTP and shows GTPase activity.</text>
</comment>
<dbReference type="PROSITE" id="PS01135">
    <property type="entry name" value="FTSZ_2"/>
    <property type="match status" value="1"/>
</dbReference>
<dbReference type="Gene3D" id="3.30.1330.20">
    <property type="entry name" value="Tubulin/FtsZ, C-terminal domain"/>
    <property type="match status" value="1"/>
</dbReference>
<dbReference type="GO" id="GO:0005525">
    <property type="term" value="F:GTP binding"/>
    <property type="evidence" value="ECO:0007669"/>
    <property type="project" value="UniProtKB-UniRule"/>
</dbReference>
<dbReference type="InterPro" id="IPR024757">
    <property type="entry name" value="FtsZ_C"/>
</dbReference>
<feature type="domain" description="Tubulin/FtsZ GTPase" evidence="8">
    <location>
        <begin position="13"/>
        <end position="204"/>
    </location>
</feature>
<keyword evidence="4 6" id="KW-0717">Septation</keyword>
<dbReference type="GO" id="GO:0043093">
    <property type="term" value="P:FtsZ-dependent cytokinesis"/>
    <property type="evidence" value="ECO:0007669"/>
    <property type="project" value="UniProtKB-UniRule"/>
</dbReference>
<dbReference type="SUPFAM" id="SSF55307">
    <property type="entry name" value="Tubulin C-terminal domain-like"/>
    <property type="match status" value="1"/>
</dbReference>
<evidence type="ECO:0000256" key="7">
    <source>
        <dbReference type="SAM" id="MobiDB-lite"/>
    </source>
</evidence>
<dbReference type="SMART" id="SM00864">
    <property type="entry name" value="Tubulin"/>
    <property type="match status" value="1"/>
</dbReference>
<dbReference type="PANTHER" id="PTHR30314:SF3">
    <property type="entry name" value="MITOCHONDRIAL DIVISION PROTEIN FSZA"/>
    <property type="match status" value="1"/>
</dbReference>
<gene>
    <name evidence="4" type="primary">ftsZ</name>
    <name evidence="10" type="ORF">VI33_04800</name>
</gene>
<name>A0A0H4J1V5_9PROT</name>
<keyword evidence="4 6" id="KW-0132">Cell division</keyword>
<protein>
    <recommendedName>
        <fullName evidence="4 5">Cell division protein FtsZ</fullName>
    </recommendedName>
</protein>
<dbReference type="GO" id="GO:0051258">
    <property type="term" value="P:protein polymerization"/>
    <property type="evidence" value="ECO:0007669"/>
    <property type="project" value="UniProtKB-UniRule"/>
</dbReference>
<proteinExistence type="inferred from homology"/>
<dbReference type="AlphaFoldDB" id="A0A0H4J1V5"/>
<feature type="binding site" evidence="4">
    <location>
        <begin position="108"/>
        <end position="110"/>
    </location>
    <ligand>
        <name>GTP</name>
        <dbReference type="ChEBI" id="CHEBI:37565"/>
    </ligand>
</feature>
<feature type="domain" description="Tubulin/FtsZ 2-layer sandwich" evidence="9">
    <location>
        <begin position="206"/>
        <end position="324"/>
    </location>
</feature>
<dbReference type="InterPro" id="IPR000158">
    <property type="entry name" value="Cell_div_FtsZ"/>
</dbReference>
<comment type="subunit">
    <text evidence="4">Homodimer. Polymerizes to form a dynamic ring structure in a strictly GTP-dependent manner. Interacts directly with several other division proteins.</text>
</comment>
<dbReference type="NCBIfam" id="TIGR00065">
    <property type="entry name" value="ftsZ"/>
    <property type="match status" value="1"/>
</dbReference>
<dbReference type="InterPro" id="IPR008280">
    <property type="entry name" value="Tub_FtsZ_C"/>
</dbReference>
<dbReference type="GO" id="GO:0005737">
    <property type="term" value="C:cytoplasm"/>
    <property type="evidence" value="ECO:0007669"/>
    <property type="project" value="UniProtKB-SubCell"/>
</dbReference>
<evidence type="ECO:0000259" key="8">
    <source>
        <dbReference type="SMART" id="SM00864"/>
    </source>
</evidence>
<dbReference type="PRINTS" id="PR00423">
    <property type="entry name" value="CELLDVISFTSZ"/>
</dbReference>
<comment type="caution">
    <text evidence="4">Lacks conserved residue(s) required for the propagation of feature annotation.</text>
</comment>
<evidence type="ECO:0000256" key="1">
    <source>
        <dbReference type="ARBA" id="ARBA00009690"/>
    </source>
</evidence>
<feature type="compositionally biased region" description="Polar residues" evidence="7">
    <location>
        <begin position="345"/>
        <end position="361"/>
    </location>
</feature>
<keyword evidence="4" id="KW-0963">Cytoplasm</keyword>
<dbReference type="GO" id="GO:0032153">
    <property type="term" value="C:cell division site"/>
    <property type="evidence" value="ECO:0007669"/>
    <property type="project" value="UniProtKB-UniRule"/>
</dbReference>
<evidence type="ECO:0000259" key="9">
    <source>
        <dbReference type="SMART" id="SM00865"/>
    </source>
</evidence>
<dbReference type="InterPro" id="IPR045061">
    <property type="entry name" value="FtsZ/CetZ"/>
</dbReference>
<evidence type="ECO:0000256" key="6">
    <source>
        <dbReference type="RuleBase" id="RU000631"/>
    </source>
</evidence>
<comment type="subcellular location">
    <subcellularLocation>
        <location evidence="4">Cytoplasm</location>
    </subcellularLocation>
    <text evidence="4">Assembles at midcell at the inner surface of the cytoplasmic membrane.</text>
</comment>
<accession>A0A0H4J1V5</accession>
<dbReference type="CDD" id="cd02201">
    <property type="entry name" value="FtsZ_type1"/>
    <property type="match status" value="1"/>
</dbReference>
<dbReference type="FunFam" id="3.40.50.1440:FF:000001">
    <property type="entry name" value="Cell division protein FtsZ"/>
    <property type="match status" value="1"/>
</dbReference>
<sequence>MFEVIDNKKQEALIKVVGVGGCGNNAVDYMIERNIHGVDFISVNTDLQSLKKSQANNIVQIGLHLTKGLGSGARPDSGKQAAIEDKEKLKDAIKDADMLFITAGMGGGTGTGAAPVIAEIAKELGILTVAVVTKPFSFEGKRNQIAEEGLKELRNFVDSLIVIPNEKLMNVLGADVTFINAFSAANEVLYNSVSGISDIINHTGLINVDFSDVKTVMAEMGSAIIGSGVFEGDNRAVKAAQLAINSPLLENIELKNAKGILVNISASSSFKMKEYIDVMNEVKSITANDATVIVGNVIDDELENKIKVTIVATGLDDNYISEIKDQPPLPDDEAIDHDRSFDDANATNVIEKPTSNESDFSNVFFDGGDESGLVDNGAVSEDEYDIPSFLRRNK</sequence>
<feature type="binding site" evidence="4">
    <location>
        <position position="142"/>
    </location>
    <ligand>
        <name>GTP</name>
        <dbReference type="ChEBI" id="CHEBI:37565"/>
    </ligand>
</feature>
<reference evidence="10 11" key="1">
    <citation type="submission" date="2015-03" db="EMBL/GenBank/DDBJ databases">
        <title>Comparative analysis of the OM43 clade including a novel species from Red Sea uncovers genomic and metabolic diversity among marine methylotrophs.</title>
        <authorList>
            <person name="Jimenez-Infante F."/>
            <person name="Ngugi D.K."/>
            <person name="Vinu M."/>
            <person name="Alam I."/>
            <person name="Kamau A."/>
            <person name="Blom J."/>
            <person name="Bajic V.B."/>
            <person name="Stingl U."/>
        </authorList>
    </citation>
    <scope>NUCLEOTIDE SEQUENCE [LARGE SCALE GENOMIC DNA]</scope>
    <source>
        <strain evidence="10 11">MBRSH7</strain>
    </source>
</reference>
<dbReference type="PROSITE" id="PS01134">
    <property type="entry name" value="FTSZ_1"/>
    <property type="match status" value="1"/>
</dbReference>
<feature type="binding site" evidence="4">
    <location>
        <position position="139"/>
    </location>
    <ligand>
        <name>GTP</name>
        <dbReference type="ChEBI" id="CHEBI:37565"/>
    </ligand>
</feature>
<dbReference type="Pfam" id="PF12327">
    <property type="entry name" value="FtsZ_C"/>
    <property type="match status" value="1"/>
</dbReference>
<dbReference type="InterPro" id="IPR003008">
    <property type="entry name" value="Tubulin_FtsZ_GTPase"/>
</dbReference>
<dbReference type="GO" id="GO:0003924">
    <property type="term" value="F:GTPase activity"/>
    <property type="evidence" value="ECO:0007669"/>
    <property type="project" value="UniProtKB-UniRule"/>
</dbReference>
<dbReference type="HAMAP" id="MF_00909">
    <property type="entry name" value="FtsZ"/>
    <property type="match status" value="1"/>
</dbReference>
<dbReference type="Proteomes" id="UP000066549">
    <property type="component" value="Chromosome"/>
</dbReference>
<dbReference type="SMART" id="SM00865">
    <property type="entry name" value="Tubulin_C"/>
    <property type="match status" value="1"/>
</dbReference>
<keyword evidence="4 6" id="KW-0131">Cell cycle</keyword>
<dbReference type="SUPFAM" id="SSF52490">
    <property type="entry name" value="Tubulin nucleotide-binding domain-like"/>
    <property type="match status" value="1"/>
</dbReference>
<dbReference type="OrthoDB" id="9813375at2"/>
<evidence type="ECO:0000256" key="3">
    <source>
        <dbReference type="ARBA" id="ARBA00023134"/>
    </source>
</evidence>
<dbReference type="GO" id="GO:0000917">
    <property type="term" value="P:division septum assembly"/>
    <property type="evidence" value="ECO:0007669"/>
    <property type="project" value="UniProtKB-KW"/>
</dbReference>
<dbReference type="InterPro" id="IPR020805">
    <property type="entry name" value="Cell_div_FtsZ_CS"/>
</dbReference>
<evidence type="ECO:0000256" key="5">
    <source>
        <dbReference type="NCBIfam" id="TIGR00065"/>
    </source>
</evidence>
<dbReference type="PATRIC" id="fig|1623450.3.peg.957"/>
<keyword evidence="2 4" id="KW-0547">Nucleotide-binding</keyword>
<evidence type="ECO:0000313" key="10">
    <source>
        <dbReference type="EMBL" id="AKO66030.1"/>
    </source>
</evidence>
<organism evidence="10 11">
    <name type="scientific">Methylophilales bacterium MBRS-H7</name>
    <dbReference type="NCBI Taxonomy" id="1623450"/>
    <lineage>
        <taxon>Bacteria</taxon>
        <taxon>Pseudomonadati</taxon>
        <taxon>Pseudomonadota</taxon>
        <taxon>Betaproteobacteria</taxon>
        <taxon>Nitrosomonadales</taxon>
        <taxon>OM43 clade</taxon>
    </lineage>
</organism>
<dbReference type="Pfam" id="PF00091">
    <property type="entry name" value="Tubulin"/>
    <property type="match status" value="1"/>
</dbReference>
<feature type="region of interest" description="Disordered" evidence="7">
    <location>
        <begin position="342"/>
        <end position="361"/>
    </location>
</feature>
<dbReference type="InterPro" id="IPR036525">
    <property type="entry name" value="Tubulin/FtsZ_GTPase_sf"/>
</dbReference>
<dbReference type="EMBL" id="CP011002">
    <property type="protein sequence ID" value="AKO66030.1"/>
    <property type="molecule type" value="Genomic_DNA"/>
</dbReference>
<keyword evidence="3 4" id="KW-0342">GTP-binding</keyword>
<evidence type="ECO:0000256" key="4">
    <source>
        <dbReference type="HAMAP-Rule" id="MF_00909"/>
    </source>
</evidence>
<dbReference type="InterPro" id="IPR037103">
    <property type="entry name" value="Tubulin/FtsZ-like_C"/>
</dbReference>
<dbReference type="PANTHER" id="PTHR30314">
    <property type="entry name" value="CELL DIVISION PROTEIN FTSZ-RELATED"/>
    <property type="match status" value="1"/>
</dbReference>
<dbReference type="InterPro" id="IPR018316">
    <property type="entry name" value="Tubulin/FtsZ_2-layer-sand-dom"/>
</dbReference>
<comment type="similarity">
    <text evidence="1 4 6">Belongs to the FtsZ family.</text>
</comment>
<feature type="binding site" evidence="4">
    <location>
        <position position="186"/>
    </location>
    <ligand>
        <name>GTP</name>
        <dbReference type="ChEBI" id="CHEBI:37565"/>
    </ligand>
</feature>